<dbReference type="Proteomes" id="UP000011783">
    <property type="component" value="Unassembled WGS sequence"/>
</dbReference>
<gene>
    <name evidence="2" type="ORF">LEP1GSC123_1799</name>
</gene>
<comment type="caution">
    <text evidence="2">The sequence shown here is derived from an EMBL/GenBank/DDBJ whole genome shotgun (WGS) entry which is preliminary data.</text>
</comment>
<dbReference type="InterPro" id="IPR002937">
    <property type="entry name" value="Amino_oxidase"/>
</dbReference>
<dbReference type="Pfam" id="PF01593">
    <property type="entry name" value="Amino_oxidase"/>
    <property type="match status" value="1"/>
</dbReference>
<evidence type="ECO:0000313" key="3">
    <source>
        <dbReference type="Proteomes" id="UP000011783"/>
    </source>
</evidence>
<dbReference type="InterPro" id="IPR036188">
    <property type="entry name" value="FAD/NAD-bd_sf"/>
</dbReference>
<evidence type="ECO:0000259" key="1">
    <source>
        <dbReference type="Pfam" id="PF01593"/>
    </source>
</evidence>
<dbReference type="Gene3D" id="3.50.50.60">
    <property type="entry name" value="FAD/NAD(P)-binding domain"/>
    <property type="match status" value="1"/>
</dbReference>
<feature type="domain" description="Amine oxidase" evidence="1">
    <location>
        <begin position="19"/>
        <end position="67"/>
    </location>
</feature>
<dbReference type="GO" id="GO:0016491">
    <property type="term" value="F:oxidoreductase activity"/>
    <property type="evidence" value="ECO:0007669"/>
    <property type="project" value="InterPro"/>
</dbReference>
<name>M3F8S1_LEPBO</name>
<evidence type="ECO:0000313" key="2">
    <source>
        <dbReference type="EMBL" id="EMF98322.1"/>
    </source>
</evidence>
<proteinExistence type="predicted"/>
<feature type="non-terminal residue" evidence="2">
    <location>
        <position position="1"/>
    </location>
</feature>
<reference evidence="2 3" key="1">
    <citation type="submission" date="2013-01" db="EMBL/GenBank/DDBJ databases">
        <authorList>
            <person name="Harkins D.M."/>
            <person name="Durkin A.S."/>
            <person name="Brinkac L.M."/>
            <person name="Haft D.H."/>
            <person name="Selengut J.D."/>
            <person name="Sanka R."/>
            <person name="DePew J."/>
            <person name="Purushe J."/>
            <person name="Picardeau M."/>
            <person name="Werts C."/>
            <person name="Goarant C."/>
            <person name="Vinetz J.M."/>
            <person name="Sutton G.G."/>
            <person name="Nierman W.C."/>
            <person name="Fouts D.E."/>
        </authorList>
    </citation>
    <scope>NUCLEOTIDE SEQUENCE [LARGE SCALE GENOMIC DNA]</scope>
    <source>
        <strain evidence="2 3">200701203</strain>
    </source>
</reference>
<accession>M3F8S1</accession>
<sequence length="67" mass="7079">LRIQSSETSQSKYVPTGIATFPPGSYGSIISLLKPVDRIFFAGEHTADLNGTVEGALSSAIRAVNQI</sequence>
<dbReference type="SUPFAM" id="SSF51905">
    <property type="entry name" value="FAD/NAD(P)-binding domain"/>
    <property type="match status" value="1"/>
</dbReference>
<organism evidence="2 3">
    <name type="scientific">Leptospira borgpetersenii str. 200701203</name>
    <dbReference type="NCBI Taxonomy" id="1193007"/>
    <lineage>
        <taxon>Bacteria</taxon>
        <taxon>Pseudomonadati</taxon>
        <taxon>Spirochaetota</taxon>
        <taxon>Spirochaetia</taxon>
        <taxon>Leptospirales</taxon>
        <taxon>Leptospiraceae</taxon>
        <taxon>Leptospira</taxon>
    </lineage>
</organism>
<dbReference type="EMBL" id="AKWO02000090">
    <property type="protein sequence ID" value="EMF98322.1"/>
    <property type="molecule type" value="Genomic_DNA"/>
</dbReference>
<dbReference type="AlphaFoldDB" id="M3F8S1"/>
<protein>
    <submittedName>
        <fullName evidence="2">Amine oxidase (Flavin-containing) domain protein</fullName>
    </submittedName>
</protein>